<evidence type="ECO:0000313" key="1">
    <source>
        <dbReference type="EMBL" id="CAA9998456.1"/>
    </source>
</evidence>
<dbReference type="AlphaFoldDB" id="A0A6H5G7T3"/>
<sequence length="86" mass="9510">MESLVGIALVLIFQIFSEALMVAFSPKRRKSSTETFSSRLRYGVAKHLLHTSASGSRFNAPLNNSQGLRILDSSEARTSLPVTQER</sequence>
<dbReference type="EMBL" id="CADCXU010007090">
    <property type="protein sequence ID" value="CAA9998456.1"/>
    <property type="molecule type" value="Genomic_DNA"/>
</dbReference>
<dbReference type="Proteomes" id="UP000479000">
    <property type="component" value="Unassembled WGS sequence"/>
</dbReference>
<name>A0A6H5G7T3_9HEMI</name>
<protein>
    <submittedName>
        <fullName evidence="1">Uncharacterized protein</fullName>
    </submittedName>
</protein>
<evidence type="ECO:0000313" key="2">
    <source>
        <dbReference type="Proteomes" id="UP000479000"/>
    </source>
</evidence>
<gene>
    <name evidence="1" type="ORF">NTEN_LOCUS4739</name>
</gene>
<keyword evidence="2" id="KW-1185">Reference proteome</keyword>
<organism evidence="1 2">
    <name type="scientific">Nesidiocoris tenuis</name>
    <dbReference type="NCBI Taxonomy" id="355587"/>
    <lineage>
        <taxon>Eukaryota</taxon>
        <taxon>Metazoa</taxon>
        <taxon>Ecdysozoa</taxon>
        <taxon>Arthropoda</taxon>
        <taxon>Hexapoda</taxon>
        <taxon>Insecta</taxon>
        <taxon>Pterygota</taxon>
        <taxon>Neoptera</taxon>
        <taxon>Paraneoptera</taxon>
        <taxon>Hemiptera</taxon>
        <taxon>Heteroptera</taxon>
        <taxon>Panheteroptera</taxon>
        <taxon>Cimicomorpha</taxon>
        <taxon>Miridae</taxon>
        <taxon>Dicyphina</taxon>
        <taxon>Nesidiocoris</taxon>
    </lineage>
</organism>
<reference evidence="1 2" key="1">
    <citation type="submission" date="2020-02" db="EMBL/GenBank/DDBJ databases">
        <authorList>
            <person name="Ferguson B K."/>
        </authorList>
    </citation>
    <scope>NUCLEOTIDE SEQUENCE [LARGE SCALE GENOMIC DNA]</scope>
</reference>
<accession>A0A6H5G7T3</accession>
<feature type="non-terminal residue" evidence="1">
    <location>
        <position position="86"/>
    </location>
</feature>
<proteinExistence type="predicted"/>